<feature type="compositionally biased region" description="Basic and acidic residues" evidence="1">
    <location>
        <begin position="317"/>
        <end position="326"/>
    </location>
</feature>
<feature type="transmembrane region" description="Helical" evidence="2">
    <location>
        <begin position="258"/>
        <end position="279"/>
    </location>
</feature>
<evidence type="ECO:0000313" key="4">
    <source>
        <dbReference type="Proteomes" id="UP000275846"/>
    </source>
</evidence>
<feature type="transmembrane region" description="Helical" evidence="2">
    <location>
        <begin position="82"/>
        <end position="104"/>
    </location>
</feature>
<reference evidence="5" key="1">
    <citation type="submission" date="2016-06" db="UniProtKB">
        <authorList>
            <consortium name="WormBaseParasite"/>
        </authorList>
    </citation>
    <scope>IDENTIFICATION</scope>
</reference>
<proteinExistence type="predicted"/>
<feature type="transmembrane region" description="Helical" evidence="2">
    <location>
        <begin position="116"/>
        <end position="138"/>
    </location>
</feature>
<evidence type="ECO:0000313" key="5">
    <source>
        <dbReference type="WBParaSite" id="SSLN_0002053201-mRNA-1"/>
    </source>
</evidence>
<dbReference type="Proteomes" id="UP000275846">
    <property type="component" value="Unassembled WGS sequence"/>
</dbReference>
<reference evidence="3 4" key="2">
    <citation type="submission" date="2018-11" db="EMBL/GenBank/DDBJ databases">
        <authorList>
            <consortium name="Pathogen Informatics"/>
        </authorList>
    </citation>
    <scope>NUCLEOTIDE SEQUENCE [LARGE SCALE GENOMIC DNA]</scope>
    <source>
        <strain evidence="3 4">NST_G2</strain>
    </source>
</reference>
<feature type="transmembrane region" description="Helical" evidence="2">
    <location>
        <begin position="37"/>
        <end position="56"/>
    </location>
</feature>
<dbReference type="OrthoDB" id="10350064at2759"/>
<protein>
    <submittedName>
        <fullName evidence="5">G_PROTEIN_RECEP_F1_2 domain-containing protein</fullName>
    </submittedName>
</protein>
<keyword evidence="4" id="KW-1185">Reference proteome</keyword>
<feature type="compositionally biased region" description="Basic and acidic residues" evidence="1">
    <location>
        <begin position="288"/>
        <end position="299"/>
    </location>
</feature>
<evidence type="ECO:0000256" key="2">
    <source>
        <dbReference type="SAM" id="Phobius"/>
    </source>
</evidence>
<feature type="transmembrane region" description="Helical" evidence="2">
    <location>
        <begin position="167"/>
        <end position="188"/>
    </location>
</feature>
<accession>A0A183TTJ9</accession>
<sequence length="326" mass="37268">MDILALLLGTFGVGSNIIAGIYVLAAFVHGRKQYSNVWFAAMKVGLDLVSCLFIVIDSWDPRLSTEPSTSSQLYCVLNAVHFWFWIAMTLRVGLNVIQAGYYFEWLVLTRYRIVRLIYLQVIIVATTYGFQAVLAAILHGMQSEHRKGESTCGDALFLEDKFESSTGLLKIAVLTHFVSFLTLPVMLIRYCYRAILMGLGDNDGIPDRVAYGEFLKLYYFDYLMFGFLSLPHMLGFFLYNFTPAFDFRPHTPAFKLTFYLFGLYPILYPVFSMHLLRIFRNPLSYTKDEVKKDDSKTEEQPETEPQNEPAAAEDDGTGEKKNKNEK</sequence>
<keyword evidence="2" id="KW-1133">Transmembrane helix</keyword>
<evidence type="ECO:0000256" key="1">
    <source>
        <dbReference type="SAM" id="MobiDB-lite"/>
    </source>
</evidence>
<dbReference type="AlphaFoldDB" id="A0A183TTJ9"/>
<gene>
    <name evidence="3" type="ORF">SSLN_LOCUS19797</name>
</gene>
<feature type="transmembrane region" description="Helical" evidence="2">
    <location>
        <begin position="6"/>
        <end position="25"/>
    </location>
</feature>
<organism evidence="5">
    <name type="scientific">Schistocephalus solidus</name>
    <name type="common">Tapeworm</name>
    <dbReference type="NCBI Taxonomy" id="70667"/>
    <lineage>
        <taxon>Eukaryota</taxon>
        <taxon>Metazoa</taxon>
        <taxon>Spiralia</taxon>
        <taxon>Lophotrochozoa</taxon>
        <taxon>Platyhelminthes</taxon>
        <taxon>Cestoda</taxon>
        <taxon>Eucestoda</taxon>
        <taxon>Diphyllobothriidea</taxon>
        <taxon>Diphyllobothriidae</taxon>
        <taxon>Schistocephalus</taxon>
    </lineage>
</organism>
<evidence type="ECO:0000313" key="3">
    <source>
        <dbReference type="EMBL" id="VDM06183.1"/>
    </source>
</evidence>
<feature type="transmembrane region" description="Helical" evidence="2">
    <location>
        <begin position="217"/>
        <end position="238"/>
    </location>
</feature>
<keyword evidence="2" id="KW-0812">Transmembrane</keyword>
<keyword evidence="2" id="KW-0472">Membrane</keyword>
<name>A0A183TTJ9_SCHSO</name>
<dbReference type="WBParaSite" id="SSLN_0002053201-mRNA-1">
    <property type="protein sequence ID" value="SSLN_0002053201-mRNA-1"/>
    <property type="gene ID" value="SSLN_0002053201"/>
</dbReference>
<dbReference type="EMBL" id="UYSU01049417">
    <property type="protein sequence ID" value="VDM06183.1"/>
    <property type="molecule type" value="Genomic_DNA"/>
</dbReference>
<feature type="region of interest" description="Disordered" evidence="1">
    <location>
        <begin position="288"/>
        <end position="326"/>
    </location>
</feature>